<feature type="domain" description="Outer membrane protein beta-barrel" evidence="3">
    <location>
        <begin position="218"/>
        <end position="397"/>
    </location>
</feature>
<proteinExistence type="predicted"/>
<evidence type="ECO:0000313" key="4">
    <source>
        <dbReference type="EMBL" id="TFU90560.1"/>
    </source>
</evidence>
<evidence type="ECO:0000259" key="3">
    <source>
        <dbReference type="Pfam" id="PF13505"/>
    </source>
</evidence>
<protein>
    <recommendedName>
        <fullName evidence="3">Outer membrane protein beta-barrel domain-containing protein</fullName>
    </recommendedName>
</protein>
<dbReference type="Proteomes" id="UP000298285">
    <property type="component" value="Unassembled WGS sequence"/>
</dbReference>
<dbReference type="InterPro" id="IPR027385">
    <property type="entry name" value="Beta-barrel_OMP"/>
</dbReference>
<evidence type="ECO:0000256" key="2">
    <source>
        <dbReference type="SAM" id="SignalP"/>
    </source>
</evidence>
<reference evidence="4 5" key="1">
    <citation type="submission" date="2019-03" db="EMBL/GenBank/DDBJ databases">
        <title>Diversity of the mouse oral microbiome.</title>
        <authorList>
            <person name="Joseph S."/>
            <person name="Aduse-Opoku J."/>
            <person name="Curtis M."/>
            <person name="Wade W."/>
            <person name="Hashim A."/>
        </authorList>
    </citation>
    <scope>NUCLEOTIDE SEQUENCE [LARGE SCALE GENOMIC DNA]</scope>
    <source>
        <strain evidence="4 5">P11</strain>
    </source>
</reference>
<dbReference type="InterPro" id="IPR011250">
    <property type="entry name" value="OMP/PagP_B-barrel"/>
</dbReference>
<feature type="chain" id="PRO_5021424419" description="Outer membrane protein beta-barrel domain-containing protein" evidence="2">
    <location>
        <begin position="24"/>
        <end position="397"/>
    </location>
</feature>
<dbReference type="RefSeq" id="WP_135103613.1">
    <property type="nucleotide sequence ID" value="NZ_JADGKW010000001.1"/>
</dbReference>
<feature type="signal peptide" evidence="2">
    <location>
        <begin position="1"/>
        <end position="23"/>
    </location>
</feature>
<dbReference type="OrthoDB" id="815717at2"/>
<name>A0A4Y9IPW3_9BACT</name>
<organism evidence="4 5">
    <name type="scientific">Dysgonomonas mossii</name>
    <dbReference type="NCBI Taxonomy" id="163665"/>
    <lineage>
        <taxon>Bacteria</taxon>
        <taxon>Pseudomonadati</taxon>
        <taxon>Bacteroidota</taxon>
        <taxon>Bacteroidia</taxon>
        <taxon>Bacteroidales</taxon>
        <taxon>Dysgonomonadaceae</taxon>
        <taxon>Dysgonomonas</taxon>
    </lineage>
</organism>
<dbReference type="AlphaFoldDB" id="A0A4Y9IPW3"/>
<evidence type="ECO:0000256" key="1">
    <source>
        <dbReference type="ARBA" id="ARBA00022729"/>
    </source>
</evidence>
<dbReference type="Gene3D" id="2.40.160.20">
    <property type="match status" value="1"/>
</dbReference>
<dbReference type="SUPFAM" id="SSF56925">
    <property type="entry name" value="OMPA-like"/>
    <property type="match status" value="1"/>
</dbReference>
<keyword evidence="1 2" id="KW-0732">Signal</keyword>
<sequence length="397" mass="45860">MKRKLFLCSFIFFVLFASLKAQSNYKKGYVITNDNDTIYGLIDFRTDAINATRCTFKSEQAEKIYYPGDIAGYKFSDEGKYYVTREVTIDSIPQKFFLEYLVQGMMDLYYLRSDGKVYYLFDKDGDLIEITKKEDFIDVNSLRLIKDVKYKNTLKRYFKDYPTITSRLSNIDFKQKSFINIAKLYHDETCSTGEECIIFENQHPDKNPSVLQLTVFGGLQWGTYTLINDKDRKYKFGGIQPTIGLKGNVFNPRWSQSFAVQLEVSFSRIDGSNEVVFSGYKLNFDMNVIYGTGKVGLEYKLPLKKIRPLIGGGLAYTRIFADNVKYSYQNSPEKKYLYSLRNSYFGYFINAGVSYALNKKHNLLLQASIQQNGTVDTAQKNGSDKFKSYNIVLGYTF</sequence>
<accession>A0A4Y9IPW3</accession>
<dbReference type="EMBL" id="SPPK01000001">
    <property type="protein sequence ID" value="TFU90560.1"/>
    <property type="molecule type" value="Genomic_DNA"/>
</dbReference>
<comment type="caution">
    <text evidence="4">The sequence shown here is derived from an EMBL/GenBank/DDBJ whole genome shotgun (WGS) entry which is preliminary data.</text>
</comment>
<dbReference type="Pfam" id="PF13505">
    <property type="entry name" value="OMP_b-brl"/>
    <property type="match status" value="1"/>
</dbReference>
<gene>
    <name evidence="4" type="ORF">E4T88_00870</name>
</gene>
<evidence type="ECO:0000313" key="5">
    <source>
        <dbReference type="Proteomes" id="UP000298285"/>
    </source>
</evidence>